<sequence>MSRRFARVGVDIPAARLQQTAAGAAATPDELVAIQFALVATETRREERQAAITRLKRRGIQWLIVAGLVLATLNLLACMVYLFVGMVLHDRPF</sequence>
<evidence type="ECO:0000313" key="4">
    <source>
        <dbReference type="Proteomes" id="UP000179734"/>
    </source>
</evidence>
<protein>
    <submittedName>
        <fullName evidence="2">Uncharacterized protein</fullName>
    </submittedName>
</protein>
<feature type="transmembrane region" description="Helical" evidence="1">
    <location>
        <begin position="62"/>
        <end position="84"/>
    </location>
</feature>
<evidence type="ECO:0000313" key="2">
    <source>
        <dbReference type="EMBL" id="OHV05596.1"/>
    </source>
</evidence>
<keyword evidence="4" id="KW-1185">Reference proteome</keyword>
<reference evidence="3" key="3">
    <citation type="submission" date="2018-01" db="EMBL/GenBank/DDBJ databases">
        <authorList>
            <person name="Gaut B.S."/>
            <person name="Morton B.R."/>
            <person name="Clegg M.T."/>
            <person name="Duvall M.R."/>
        </authorList>
    </citation>
    <scope>NUCLEOTIDE SEQUENCE</scope>
    <source>
        <strain evidence="3">ATCC BAA-2683</strain>
    </source>
</reference>
<gene>
    <name evidence="2" type="ORF">BKN37_05295</name>
    <name evidence="3" type="ORF">C1Y40_01418</name>
</gene>
<reference evidence="3 5" key="2">
    <citation type="journal article" date="2017" name="Int. J. Syst. Evol. Microbiol.">
        <title>Mycobacterium talmoniae sp. nov., a slowly growing mycobacterium isolated from human respiratory samples.</title>
        <authorList>
            <person name="Davidson R.M."/>
            <person name="DeGroote M.A."/>
            <person name="Marola J.L."/>
            <person name="Buss S."/>
            <person name="Jones V."/>
            <person name="McNeil M.R."/>
            <person name="Freifeld A.G."/>
            <person name="Elaine Epperson L."/>
            <person name="Hasan N.A."/>
            <person name="Jackson M."/>
            <person name="Iwen P.C."/>
            <person name="Salfinger M."/>
            <person name="Strong M."/>
        </authorList>
    </citation>
    <scope>NUCLEOTIDE SEQUENCE [LARGE SCALE GENOMIC DNA]</scope>
    <source>
        <strain evidence="3 5">ATCC BAA-2683</strain>
    </source>
</reference>
<evidence type="ECO:0000313" key="5">
    <source>
        <dbReference type="Proteomes" id="UP000238296"/>
    </source>
</evidence>
<accession>A0A1S1NMU3</accession>
<dbReference type="EMBL" id="PPEA01000208">
    <property type="protein sequence ID" value="PQM48365.1"/>
    <property type="molecule type" value="Genomic_DNA"/>
</dbReference>
<reference evidence="2 4" key="1">
    <citation type="submission" date="2016-10" db="EMBL/GenBank/DDBJ databases">
        <title>Genome sequence of Mycobacterium talmonii.</title>
        <authorList>
            <person name="Greninger A.L."/>
            <person name="Elliott B."/>
            <person name="Vasireddy S."/>
            <person name="Vasireddy R."/>
        </authorList>
    </citation>
    <scope>NUCLEOTIDE SEQUENCE [LARGE SCALE GENOMIC DNA]</scope>
    <source>
        <strain evidence="2">MO-5499</strain>
        <strain evidence="4">NE-TNMC-100812</strain>
    </source>
</reference>
<keyword evidence="1" id="KW-1133">Transmembrane helix</keyword>
<keyword evidence="1" id="KW-0812">Transmembrane</keyword>
<name>A0A1S1NMU3_9MYCO</name>
<dbReference type="AlphaFoldDB" id="A0A1S1NMU3"/>
<proteinExistence type="predicted"/>
<dbReference type="Proteomes" id="UP000179734">
    <property type="component" value="Unassembled WGS sequence"/>
</dbReference>
<dbReference type="EMBL" id="MLQM01000015">
    <property type="protein sequence ID" value="OHV05596.1"/>
    <property type="molecule type" value="Genomic_DNA"/>
</dbReference>
<organism evidence="2 4">
    <name type="scientific">Mycobacterium talmoniae</name>
    <dbReference type="NCBI Taxonomy" id="1858794"/>
    <lineage>
        <taxon>Bacteria</taxon>
        <taxon>Bacillati</taxon>
        <taxon>Actinomycetota</taxon>
        <taxon>Actinomycetes</taxon>
        <taxon>Mycobacteriales</taxon>
        <taxon>Mycobacteriaceae</taxon>
        <taxon>Mycobacterium</taxon>
    </lineage>
</organism>
<evidence type="ECO:0000313" key="3">
    <source>
        <dbReference type="EMBL" id="PQM48365.1"/>
    </source>
</evidence>
<dbReference type="Proteomes" id="UP000238296">
    <property type="component" value="Unassembled WGS sequence"/>
</dbReference>
<comment type="caution">
    <text evidence="2">The sequence shown here is derived from an EMBL/GenBank/DDBJ whole genome shotgun (WGS) entry which is preliminary data.</text>
</comment>
<evidence type="ECO:0000256" key="1">
    <source>
        <dbReference type="SAM" id="Phobius"/>
    </source>
</evidence>
<keyword evidence="1" id="KW-0472">Membrane</keyword>